<evidence type="ECO:0000256" key="1">
    <source>
        <dbReference type="SAM" id="MobiDB-lite"/>
    </source>
</evidence>
<dbReference type="AlphaFoldDB" id="A0A383E337"/>
<name>A0A383E337_9ZZZZ</name>
<feature type="region of interest" description="Disordered" evidence="1">
    <location>
        <begin position="86"/>
        <end position="108"/>
    </location>
</feature>
<dbReference type="EMBL" id="UINC01221952">
    <property type="protein sequence ID" value="SVE50508.1"/>
    <property type="molecule type" value="Genomic_DNA"/>
</dbReference>
<accession>A0A383E337</accession>
<gene>
    <name evidence="2" type="ORF">METZ01_LOCUS503362</name>
</gene>
<feature type="non-terminal residue" evidence="2">
    <location>
        <position position="1"/>
    </location>
</feature>
<evidence type="ECO:0000313" key="2">
    <source>
        <dbReference type="EMBL" id="SVE50508.1"/>
    </source>
</evidence>
<protein>
    <submittedName>
        <fullName evidence="2">Uncharacterized protein</fullName>
    </submittedName>
</protein>
<organism evidence="2">
    <name type="scientific">marine metagenome</name>
    <dbReference type="NCBI Taxonomy" id="408172"/>
    <lineage>
        <taxon>unclassified sequences</taxon>
        <taxon>metagenomes</taxon>
        <taxon>ecological metagenomes</taxon>
    </lineage>
</organism>
<proteinExistence type="predicted"/>
<sequence length="108" mass="12279">QQLKGGGVKDLNDFFKNRNGMLERINDAQQKLFSQKAAWQQLTPEERAAQPEIAGLIQKNLDLIMKVVLLDRENEKLLLQNKLVPASHLPPAGRQNPNLVAQRYKSNH</sequence>
<reference evidence="2" key="1">
    <citation type="submission" date="2018-05" db="EMBL/GenBank/DDBJ databases">
        <authorList>
            <person name="Lanie J.A."/>
            <person name="Ng W.-L."/>
            <person name="Kazmierczak K.M."/>
            <person name="Andrzejewski T.M."/>
            <person name="Davidsen T.M."/>
            <person name="Wayne K.J."/>
            <person name="Tettelin H."/>
            <person name="Glass J.I."/>
            <person name="Rusch D."/>
            <person name="Podicherti R."/>
            <person name="Tsui H.-C.T."/>
            <person name="Winkler M.E."/>
        </authorList>
    </citation>
    <scope>NUCLEOTIDE SEQUENCE</scope>
</reference>